<evidence type="ECO:0000313" key="5">
    <source>
        <dbReference type="EMBL" id="QFV00085.1"/>
    </source>
</evidence>
<gene>
    <name evidence="5" type="primary">mtiP</name>
    <name evidence="3" type="synonym">mtnP</name>
    <name evidence="5" type="ORF">KDY119_03620</name>
</gene>
<dbReference type="GO" id="GO:0005829">
    <property type="term" value="C:cytosol"/>
    <property type="evidence" value="ECO:0007669"/>
    <property type="project" value="TreeGrafter"/>
</dbReference>
<accession>A0A5P9QF52</accession>
<dbReference type="InterPro" id="IPR035994">
    <property type="entry name" value="Nucleoside_phosphorylase_sf"/>
</dbReference>
<evidence type="ECO:0000256" key="2">
    <source>
        <dbReference type="ARBA" id="ARBA00022679"/>
    </source>
</evidence>
<feature type="domain" description="Nucleoside phosphorylase" evidence="4">
    <location>
        <begin position="11"/>
        <end position="256"/>
    </location>
</feature>
<feature type="binding site" evidence="3">
    <location>
        <position position="196"/>
    </location>
    <ligand>
        <name>phosphate</name>
        <dbReference type="ChEBI" id="CHEBI:43474"/>
    </ligand>
</feature>
<dbReference type="PANTHER" id="PTHR42679:SF2">
    <property type="entry name" value="S-METHYL-5'-THIOADENOSINE PHOSPHORYLASE"/>
    <property type="match status" value="1"/>
</dbReference>
<protein>
    <recommendedName>
        <fullName evidence="3">S-methyl-5'-thioadenosine phosphorylase</fullName>
        <ecNumber evidence="3">2.4.2.28</ecNumber>
    </recommendedName>
    <alternativeName>
        <fullName evidence="3">5'-methylthioadenosine phosphorylase</fullName>
        <shortName evidence="3">MTA phosphorylase</shortName>
        <shortName evidence="3">MTAP</shortName>
    </alternativeName>
</protein>
<comment type="pathway">
    <text evidence="3">Amino-acid biosynthesis; L-methionine biosynthesis via salvage pathway; S-methyl-5-thio-alpha-D-ribose 1-phosphate from S-methyl-5'-thioadenosine (phosphorylase route): step 1/1.</text>
</comment>
<dbReference type="OrthoDB" id="1523230at2"/>
<dbReference type="CDD" id="cd09010">
    <property type="entry name" value="MTAP_SsMTAPII_like_MTIP"/>
    <property type="match status" value="1"/>
</dbReference>
<comment type="function">
    <text evidence="3">Catalyzes the reversible phosphorylation of S-methyl-5'-thioadenosine (MTA) to adenine and 5-methylthioribose-1-phosphate. Involved in the breakdown of MTA, a major by-product of polyamine biosynthesis. Responsible for the first step in the methionine salvage pathway after MTA has been generated from S-adenosylmethionine. Has broad substrate specificity with 6-aminopurine nucleosides as preferred substrates.</text>
</comment>
<feature type="binding site" evidence="3">
    <location>
        <begin position="59"/>
        <end position="60"/>
    </location>
    <ligand>
        <name>phosphate</name>
        <dbReference type="ChEBI" id="CHEBI:43474"/>
    </ligand>
</feature>
<dbReference type="InterPro" id="IPR000845">
    <property type="entry name" value="Nucleoside_phosphorylase_d"/>
</dbReference>
<dbReference type="EMBL" id="CP045529">
    <property type="protein sequence ID" value="QFV00085.1"/>
    <property type="molecule type" value="Genomic_DNA"/>
</dbReference>
<comment type="catalytic activity">
    <reaction evidence="3">
        <text>S-methyl-5'-thioadenosine + phosphate = 5-(methylsulfanyl)-alpha-D-ribose 1-phosphate + adenine</text>
        <dbReference type="Rhea" id="RHEA:11852"/>
        <dbReference type="ChEBI" id="CHEBI:16708"/>
        <dbReference type="ChEBI" id="CHEBI:17509"/>
        <dbReference type="ChEBI" id="CHEBI:43474"/>
        <dbReference type="ChEBI" id="CHEBI:58533"/>
        <dbReference type="EC" id="2.4.2.28"/>
    </reaction>
</comment>
<reference evidence="5 6" key="1">
    <citation type="submission" date="2019-10" db="EMBL/GenBank/DDBJ databases">
        <title>Genome sequence of Luteimicrobium xylanilyticum HY-24.</title>
        <authorList>
            <person name="Kim D.Y."/>
            <person name="Park H.-Y."/>
        </authorList>
    </citation>
    <scope>NUCLEOTIDE SEQUENCE [LARGE SCALE GENOMIC DNA]</scope>
    <source>
        <strain evidence="5 6">HY-24</strain>
    </source>
</reference>
<keyword evidence="1 3" id="KW-0328">Glycosyltransferase</keyword>
<dbReference type="InterPro" id="IPR018099">
    <property type="entry name" value="Purine_phosphorylase-2_CS"/>
</dbReference>
<dbReference type="RefSeq" id="WP_153022616.1">
    <property type="nucleotide sequence ID" value="NZ_BAABIH010000009.1"/>
</dbReference>
<dbReference type="HAMAP" id="MF_01963">
    <property type="entry name" value="MTAP"/>
    <property type="match status" value="1"/>
</dbReference>
<evidence type="ECO:0000256" key="1">
    <source>
        <dbReference type="ARBA" id="ARBA00022676"/>
    </source>
</evidence>
<comment type="subunit">
    <text evidence="3">Homohexamer. Dimer of a homotrimer.</text>
</comment>
<evidence type="ECO:0000313" key="6">
    <source>
        <dbReference type="Proteomes" id="UP000326702"/>
    </source>
</evidence>
<feature type="site" description="Important for substrate specificity" evidence="3">
    <location>
        <position position="234"/>
    </location>
</feature>
<feature type="binding site" evidence="3">
    <location>
        <begin position="219"/>
        <end position="221"/>
    </location>
    <ligand>
        <name>substrate</name>
    </ligand>
</feature>
<dbReference type="SUPFAM" id="SSF53167">
    <property type="entry name" value="Purine and uridine phosphorylases"/>
    <property type="match status" value="1"/>
</dbReference>
<feature type="binding site" evidence="3">
    <location>
        <begin position="92"/>
        <end position="93"/>
    </location>
    <ligand>
        <name>phosphate</name>
        <dbReference type="ChEBI" id="CHEBI:43474"/>
    </ligand>
</feature>
<keyword evidence="3" id="KW-0660">Purine salvage</keyword>
<dbReference type="GO" id="GO:0019509">
    <property type="term" value="P:L-methionine salvage from methylthioadenosine"/>
    <property type="evidence" value="ECO:0007669"/>
    <property type="project" value="UniProtKB-UniRule"/>
</dbReference>
<dbReference type="Proteomes" id="UP000326702">
    <property type="component" value="Chromosome"/>
</dbReference>
<dbReference type="KEGG" id="lxl:KDY119_03620"/>
<dbReference type="AlphaFoldDB" id="A0A5P9QF52"/>
<name>A0A5P9QF52_9MICO</name>
<keyword evidence="2 3" id="KW-0808">Transferase</keyword>
<proteinExistence type="inferred from homology"/>
<feature type="binding site" evidence="3">
    <location>
        <position position="17"/>
    </location>
    <ligand>
        <name>phosphate</name>
        <dbReference type="ChEBI" id="CHEBI:43474"/>
    </ligand>
</feature>
<evidence type="ECO:0000256" key="3">
    <source>
        <dbReference type="HAMAP-Rule" id="MF_01963"/>
    </source>
</evidence>
<dbReference type="PANTHER" id="PTHR42679">
    <property type="entry name" value="S-METHYL-5'-THIOADENOSINE PHOSPHORYLASE"/>
    <property type="match status" value="1"/>
</dbReference>
<organism evidence="5 6">
    <name type="scientific">Luteimicrobium xylanilyticum</name>
    <dbReference type="NCBI Taxonomy" id="1133546"/>
    <lineage>
        <taxon>Bacteria</taxon>
        <taxon>Bacillati</taxon>
        <taxon>Actinomycetota</taxon>
        <taxon>Actinomycetes</taxon>
        <taxon>Micrococcales</taxon>
        <taxon>Luteimicrobium</taxon>
    </lineage>
</organism>
<dbReference type="EC" id="2.4.2.28" evidence="3"/>
<feature type="site" description="Important for substrate specificity" evidence="3">
    <location>
        <position position="177"/>
    </location>
</feature>
<dbReference type="PROSITE" id="PS01240">
    <property type="entry name" value="PNP_MTAP_2"/>
    <property type="match status" value="1"/>
</dbReference>
<dbReference type="GO" id="GO:0006166">
    <property type="term" value="P:purine ribonucleoside salvage"/>
    <property type="evidence" value="ECO:0007669"/>
    <property type="project" value="UniProtKB-KW"/>
</dbReference>
<feature type="binding site" evidence="3">
    <location>
        <position position="195"/>
    </location>
    <ligand>
        <name>substrate</name>
    </ligand>
</feature>
<dbReference type="Gene3D" id="3.40.50.1580">
    <property type="entry name" value="Nucleoside phosphorylase domain"/>
    <property type="match status" value="1"/>
</dbReference>
<dbReference type="UniPathway" id="UPA00904">
    <property type="reaction ID" value="UER00873"/>
</dbReference>
<keyword evidence="6" id="KW-1185">Reference proteome</keyword>
<dbReference type="Pfam" id="PF01048">
    <property type="entry name" value="PNP_UDP_1"/>
    <property type="match status" value="1"/>
</dbReference>
<dbReference type="InterPro" id="IPR010044">
    <property type="entry name" value="MTAP"/>
</dbReference>
<dbReference type="GO" id="GO:0017061">
    <property type="term" value="F:S-methyl-5-thioadenosine phosphorylase activity"/>
    <property type="evidence" value="ECO:0007669"/>
    <property type="project" value="UniProtKB-UniRule"/>
</dbReference>
<comment type="similarity">
    <text evidence="3">Belongs to the PNP/MTAP phosphorylase family. MTAP subfamily.</text>
</comment>
<sequence length="287" mass="29397">MSDPSLPVPAVAVIGGSGLYRLFEPGTAREVDVATPYGPPSGPVSVGTFGGRPVAFLARHGAGHALPPHRVNARANLWALASLGVRAVVSSTAVGSLDPTLAPGVFVVPDQLIDRTTGRADTYFDGAPGGASGVEHLAAADPFCPQLRAVALEALRAAGEEVRDAATTVVVQGPRFSTRAESRWYRAAGADIVNMTQYPETVLAAELGLGLVNLSFVTDTDAGVLPGEADAADAALVLERMAAAQPRLLALLGAVVAAVPDDYEARELVPRTASRRVLALAPVDGAA</sequence>
<evidence type="ECO:0000259" key="4">
    <source>
        <dbReference type="Pfam" id="PF01048"/>
    </source>
</evidence>